<keyword evidence="3 6" id="KW-0812">Transmembrane</keyword>
<evidence type="ECO:0000256" key="3">
    <source>
        <dbReference type="ARBA" id="ARBA00022692"/>
    </source>
</evidence>
<evidence type="ECO:0000256" key="6">
    <source>
        <dbReference type="SAM" id="Phobius"/>
    </source>
</evidence>
<gene>
    <name evidence="8" type="ORF">QID03_07885</name>
</gene>
<dbReference type="PANTHER" id="PTHR38459">
    <property type="entry name" value="PROPHAGE BACTOPRENOL-LINKED GLUCOSE TRANSLOCASE HOMOLOG"/>
    <property type="match status" value="1"/>
</dbReference>
<proteinExistence type="inferred from homology"/>
<dbReference type="Pfam" id="PF04138">
    <property type="entry name" value="GtrA_DPMS_TM"/>
    <property type="match status" value="1"/>
</dbReference>
<comment type="caution">
    <text evidence="8">The sequence shown here is derived from an EMBL/GenBank/DDBJ whole genome shotgun (WGS) entry which is preliminary data.</text>
</comment>
<dbReference type="InterPro" id="IPR051401">
    <property type="entry name" value="GtrA_CellWall_Glycosyl"/>
</dbReference>
<evidence type="ECO:0000256" key="2">
    <source>
        <dbReference type="ARBA" id="ARBA00009399"/>
    </source>
</evidence>
<comment type="subcellular location">
    <subcellularLocation>
        <location evidence="1">Membrane</location>
        <topology evidence="1">Multi-pass membrane protein</topology>
    </subcellularLocation>
</comment>
<comment type="similarity">
    <text evidence="2">Belongs to the GtrA family.</text>
</comment>
<evidence type="ECO:0000256" key="1">
    <source>
        <dbReference type="ARBA" id="ARBA00004141"/>
    </source>
</evidence>
<evidence type="ECO:0000313" key="8">
    <source>
        <dbReference type="EMBL" id="MDI9260110.1"/>
    </source>
</evidence>
<name>A0ABT6XYE5_ALISE</name>
<feature type="transmembrane region" description="Helical" evidence="6">
    <location>
        <begin position="105"/>
        <end position="124"/>
    </location>
</feature>
<sequence>MRTASQRKSAQAPRQFAVFAAVGLLNTCVDAGVFLVLAALCHVAASVAQVISYSCGMVNSFAWNRGVTFRAGALRIGEIVRFLAVNGASLILSFAAMRVFTRADWPLFAAKAIVTLGTLALNFAGSKWWVWRDVGGQANVALRSVEGSGARRR</sequence>
<reference evidence="8 9" key="1">
    <citation type="submission" date="2023-04" db="EMBL/GenBank/DDBJ databases">
        <title>A. sendaiensis sub sp. chiapanensis a novel subspecie with specific adaptation in bacterial cell wall isolated from an active volcano.</title>
        <authorList>
            <person name="Alvarez Gutierrez P.E."/>
            <person name="Ortiz Cortes L.Y."/>
        </authorList>
    </citation>
    <scope>NUCLEOTIDE SEQUENCE [LARGE SCALE GENOMIC DNA]</scope>
    <source>
        <strain evidence="8 9">PA2</strain>
    </source>
</reference>
<feature type="transmembrane region" description="Helical" evidence="6">
    <location>
        <begin position="16"/>
        <end position="40"/>
    </location>
</feature>
<evidence type="ECO:0000259" key="7">
    <source>
        <dbReference type="Pfam" id="PF04138"/>
    </source>
</evidence>
<keyword evidence="4 6" id="KW-1133">Transmembrane helix</keyword>
<evidence type="ECO:0000256" key="4">
    <source>
        <dbReference type="ARBA" id="ARBA00022989"/>
    </source>
</evidence>
<evidence type="ECO:0000313" key="9">
    <source>
        <dbReference type="Proteomes" id="UP001529245"/>
    </source>
</evidence>
<protein>
    <submittedName>
        <fullName evidence="8">GtrA family protein</fullName>
    </submittedName>
</protein>
<accession>A0ABT6XYE5</accession>
<feature type="transmembrane region" description="Helical" evidence="6">
    <location>
        <begin position="79"/>
        <end position="99"/>
    </location>
</feature>
<organism evidence="8 9">
    <name type="scientific">Alicyclobacillus sendaiensis PA2</name>
    <dbReference type="NCBI Taxonomy" id="3029425"/>
    <lineage>
        <taxon>Bacteria</taxon>
        <taxon>Bacillati</taxon>
        <taxon>Bacillota</taxon>
        <taxon>Bacilli</taxon>
        <taxon>Bacillales</taxon>
        <taxon>Alicyclobacillaceae</taxon>
        <taxon>Alicyclobacillus</taxon>
    </lineage>
</organism>
<keyword evidence="5 6" id="KW-0472">Membrane</keyword>
<evidence type="ECO:0000256" key="5">
    <source>
        <dbReference type="ARBA" id="ARBA00023136"/>
    </source>
</evidence>
<keyword evidence="9" id="KW-1185">Reference proteome</keyword>
<dbReference type="PANTHER" id="PTHR38459:SF1">
    <property type="entry name" value="PROPHAGE BACTOPRENOL-LINKED GLUCOSE TRANSLOCASE HOMOLOG"/>
    <property type="match status" value="1"/>
</dbReference>
<dbReference type="RefSeq" id="WP_283203618.1">
    <property type="nucleotide sequence ID" value="NZ_JASGCB010000010.1"/>
</dbReference>
<dbReference type="InterPro" id="IPR007267">
    <property type="entry name" value="GtrA_DPMS_TM"/>
</dbReference>
<dbReference type="EMBL" id="JASGCB010000010">
    <property type="protein sequence ID" value="MDI9260110.1"/>
    <property type="molecule type" value="Genomic_DNA"/>
</dbReference>
<feature type="domain" description="GtrA/DPMS transmembrane" evidence="7">
    <location>
        <begin position="19"/>
        <end position="131"/>
    </location>
</feature>
<feature type="transmembrane region" description="Helical" evidence="6">
    <location>
        <begin position="46"/>
        <end position="67"/>
    </location>
</feature>
<dbReference type="Proteomes" id="UP001529245">
    <property type="component" value="Unassembled WGS sequence"/>
</dbReference>